<feature type="signal peptide" evidence="1">
    <location>
        <begin position="1"/>
        <end position="20"/>
    </location>
</feature>
<protein>
    <recommendedName>
        <fullName evidence="2">DUF6298 domain-containing protein</fullName>
    </recommendedName>
</protein>
<dbReference type="Gene3D" id="2.160.20.10">
    <property type="entry name" value="Single-stranded right-handed beta-helix, Pectin lyase-like"/>
    <property type="match status" value="1"/>
</dbReference>
<evidence type="ECO:0000259" key="2">
    <source>
        <dbReference type="Pfam" id="PF19815"/>
    </source>
</evidence>
<sequence length="945" mass="104840">MKKSFYSIALGLLAVHMATAQVVPPNPKTKLPPVQLGKDGKLVYNADAQGNKVPDFSTCGYMGADEIIPEVPVRVVVQATNGDATSRIQSALDYVATLPLNEKGIRGAVLLGKGTFEVNGQLVIKAPGVILRGSGMDAAGTVLFAAGTDRETFIHIGNAASATSQVSQIGVENLRCISAYDVSNPKDEAHRWMAITMENVKDAWVRRVTFEHFAGSAVCVLATAARITVEDCKSLAPVSEIGGQRRNTFYTIGKQVLFQRLYAERGYHDFAVGYSPWGSNVFVQCESHLPYSYSGTIEKTASNVLYDVVTIDGNALGFPYNSLIEKEAGPGVRNSVLWQCSAAKALCFQPEGGINWAFGVWATFEGNGSWYDCNEHIKPRSLYYAQLAERIGQPGTDRAHVISFSGVPTTSPTYEMAARLIAEAYEPNVTMSDWIDKVDKTNPIDINTAGIKTIEQTGFKEPVVPAKPIMAMSINNNGWIVCNGKVVTGGKHHIKYWTGNLTPMGIGVAIPHLTRWVPGRTGTGLTDDLQEVANWMDSNHLVALDHNYGLWYERRRDDHERIRRMDGDVKAPFYELPFARSGQDTAWDGLSKYDLTKYNTWYWKRLNRFAQLADENGLVLLHENYFQHNILEAGGHYADYPWRTANNVNHTPFPEPVNYAEDKRIFIAQQYYTLANPAYRELHRAYIRKCLDNFSTNHNVIQLIGAEYTGPLHFVNFWVDMIKEWEQEHHAKPFVALSTTKDVQDSLLADKSRADLVNIINIRFWYYQFDGSLYAPKGGVNLSPRQHARQLRPKPTTFAQAYRGVQEYHSKYPGKAIMCTIEDQDEQDSAIGWAVFMAGGSLADIPVIKAPGFLNAAAAMKPLEAQPAGQYALANENKSFIIYCDSSANSAQVDLTGTNKSFTAAWIDPATGNTLKDNVRIKGGKKITIPKPDANRAVLWIKEKS</sequence>
<organism evidence="3 4">
    <name type="scientific">Niastella yeongjuensis</name>
    <dbReference type="NCBI Taxonomy" id="354355"/>
    <lineage>
        <taxon>Bacteria</taxon>
        <taxon>Pseudomonadati</taxon>
        <taxon>Bacteroidota</taxon>
        <taxon>Chitinophagia</taxon>
        <taxon>Chitinophagales</taxon>
        <taxon>Chitinophagaceae</taxon>
        <taxon>Niastella</taxon>
    </lineage>
</organism>
<dbReference type="InterPro" id="IPR012334">
    <property type="entry name" value="Pectin_lyas_fold"/>
</dbReference>
<dbReference type="SUPFAM" id="SSF51126">
    <property type="entry name" value="Pectin lyase-like"/>
    <property type="match status" value="1"/>
</dbReference>
<comment type="caution">
    <text evidence="3">The sequence shown here is derived from an EMBL/GenBank/DDBJ whole genome shotgun (WGS) entry which is preliminary data.</text>
</comment>
<reference evidence="4" key="1">
    <citation type="submission" date="2016-04" db="EMBL/GenBank/DDBJ databases">
        <authorList>
            <person name="Chen L."/>
            <person name="Zhuang W."/>
            <person name="Wang G."/>
        </authorList>
    </citation>
    <scope>NUCLEOTIDE SEQUENCE [LARGE SCALE GENOMIC DNA]</scope>
    <source>
        <strain evidence="4">17621</strain>
    </source>
</reference>
<proteinExistence type="predicted"/>
<accession>A0A1V9EF45</accession>
<dbReference type="AlphaFoldDB" id="A0A1V9EF45"/>
<dbReference type="STRING" id="354355.SAMN05660816_06017"/>
<keyword evidence="1" id="KW-0732">Signal</keyword>
<evidence type="ECO:0000256" key="1">
    <source>
        <dbReference type="SAM" id="SignalP"/>
    </source>
</evidence>
<name>A0A1V9EF45_9BACT</name>
<gene>
    <name evidence="3" type="ORF">A4H97_10420</name>
</gene>
<dbReference type="Pfam" id="PF19815">
    <property type="entry name" value="DUF6298"/>
    <property type="match status" value="1"/>
</dbReference>
<dbReference type="InterPro" id="IPR046265">
    <property type="entry name" value="DUF6298"/>
</dbReference>
<evidence type="ECO:0000313" key="3">
    <source>
        <dbReference type="EMBL" id="OQP44767.1"/>
    </source>
</evidence>
<dbReference type="InterPro" id="IPR011050">
    <property type="entry name" value="Pectin_lyase_fold/virulence"/>
</dbReference>
<evidence type="ECO:0000313" key="4">
    <source>
        <dbReference type="Proteomes" id="UP000192610"/>
    </source>
</evidence>
<feature type="domain" description="DUF6298" evidence="2">
    <location>
        <begin position="368"/>
        <end position="860"/>
    </location>
</feature>
<dbReference type="RefSeq" id="WP_081202822.1">
    <property type="nucleotide sequence ID" value="NZ_FOCZ01000016.1"/>
</dbReference>
<keyword evidence="4" id="KW-1185">Reference proteome</keyword>
<dbReference type="Proteomes" id="UP000192610">
    <property type="component" value="Unassembled WGS sequence"/>
</dbReference>
<feature type="chain" id="PRO_5010724314" description="DUF6298 domain-containing protein" evidence="1">
    <location>
        <begin position="21"/>
        <end position="945"/>
    </location>
</feature>
<dbReference type="EMBL" id="LVXG01000034">
    <property type="protein sequence ID" value="OQP44767.1"/>
    <property type="molecule type" value="Genomic_DNA"/>
</dbReference>